<keyword evidence="2" id="KW-1185">Reference proteome</keyword>
<comment type="caution">
    <text evidence="1">The sequence shown here is derived from an EMBL/GenBank/DDBJ whole genome shotgun (WGS) entry which is preliminary data.</text>
</comment>
<evidence type="ECO:0000313" key="2">
    <source>
        <dbReference type="Proteomes" id="UP000708208"/>
    </source>
</evidence>
<accession>A0A8J2KPH3</accession>
<gene>
    <name evidence="1" type="ORF">AFUS01_LOCUS30538</name>
</gene>
<sequence length="80" mass="9195">MMIRPGRRMWDWRQKPSEPIYYCTGEKSRSRVKRLGNNNKLFSKLYTLLVSVNPMSSGYSAHLQLAPPASEDRRGGCGYV</sequence>
<dbReference type="AlphaFoldDB" id="A0A8J2KPH3"/>
<organism evidence="1 2">
    <name type="scientific">Allacma fusca</name>
    <dbReference type="NCBI Taxonomy" id="39272"/>
    <lineage>
        <taxon>Eukaryota</taxon>
        <taxon>Metazoa</taxon>
        <taxon>Ecdysozoa</taxon>
        <taxon>Arthropoda</taxon>
        <taxon>Hexapoda</taxon>
        <taxon>Collembola</taxon>
        <taxon>Symphypleona</taxon>
        <taxon>Sminthuridae</taxon>
        <taxon>Allacma</taxon>
    </lineage>
</organism>
<name>A0A8J2KPH3_9HEXA</name>
<dbReference type="Proteomes" id="UP000708208">
    <property type="component" value="Unassembled WGS sequence"/>
</dbReference>
<protein>
    <submittedName>
        <fullName evidence="1">Uncharacterized protein</fullName>
    </submittedName>
</protein>
<reference evidence="1" key="1">
    <citation type="submission" date="2021-06" db="EMBL/GenBank/DDBJ databases">
        <authorList>
            <person name="Hodson N. C."/>
            <person name="Mongue J. A."/>
            <person name="Jaron S. K."/>
        </authorList>
    </citation>
    <scope>NUCLEOTIDE SEQUENCE</scope>
</reference>
<dbReference type="EMBL" id="CAJVCH010470359">
    <property type="protein sequence ID" value="CAG7820132.1"/>
    <property type="molecule type" value="Genomic_DNA"/>
</dbReference>
<evidence type="ECO:0000313" key="1">
    <source>
        <dbReference type="EMBL" id="CAG7820132.1"/>
    </source>
</evidence>
<proteinExistence type="predicted"/>